<keyword evidence="4" id="KW-1003">Cell membrane</keyword>
<dbReference type="PANTHER" id="PTHR11819">
    <property type="entry name" value="SOLUTE CARRIER FAMILY 5"/>
    <property type="match status" value="1"/>
</dbReference>
<evidence type="ECO:0000256" key="16">
    <source>
        <dbReference type="ARBA" id="ARBA00036976"/>
    </source>
</evidence>
<evidence type="ECO:0000256" key="12">
    <source>
        <dbReference type="ARBA" id="ARBA00023201"/>
    </source>
</evidence>
<evidence type="ECO:0000256" key="22">
    <source>
        <dbReference type="SAM" id="MobiDB-lite"/>
    </source>
</evidence>
<dbReference type="Pfam" id="PF00474">
    <property type="entry name" value="SSF"/>
    <property type="match status" value="1"/>
</dbReference>
<evidence type="ECO:0000256" key="1">
    <source>
        <dbReference type="ARBA" id="ARBA00004424"/>
    </source>
</evidence>
<proteinExistence type="inferred from homology"/>
<evidence type="ECO:0000256" key="21">
    <source>
        <dbReference type="RuleBase" id="RU362091"/>
    </source>
</evidence>
<gene>
    <name evidence="24" type="ORF">CCH79_00014631</name>
</gene>
<feature type="transmembrane region" description="Helical" evidence="23">
    <location>
        <begin position="264"/>
        <end position="282"/>
    </location>
</feature>
<dbReference type="PROSITE" id="PS50283">
    <property type="entry name" value="NA_SOLUT_SYMP_3"/>
    <property type="match status" value="1"/>
</dbReference>
<dbReference type="Proteomes" id="UP000250572">
    <property type="component" value="Unassembled WGS sequence"/>
</dbReference>
<evidence type="ECO:0000256" key="3">
    <source>
        <dbReference type="ARBA" id="ARBA00022448"/>
    </source>
</evidence>
<evidence type="ECO:0000256" key="7">
    <source>
        <dbReference type="ARBA" id="ARBA00022847"/>
    </source>
</evidence>
<accession>A0A315V900</accession>
<keyword evidence="12" id="KW-0739">Sodium transport</keyword>
<dbReference type="STRING" id="33528.ENSGAFP00000029984"/>
<feature type="region of interest" description="Disordered" evidence="22">
    <location>
        <begin position="562"/>
        <end position="595"/>
    </location>
</feature>
<comment type="caution">
    <text evidence="24">The sequence shown here is derived from an EMBL/GenBank/DDBJ whole genome shotgun (WGS) entry which is preliminary data.</text>
</comment>
<keyword evidence="10" id="KW-0406">Ion transport</keyword>
<feature type="transmembrane region" description="Helical" evidence="23">
    <location>
        <begin position="172"/>
        <end position="197"/>
    </location>
</feature>
<evidence type="ECO:0000313" key="24">
    <source>
        <dbReference type="EMBL" id="PWA19292.1"/>
    </source>
</evidence>
<feature type="transmembrane region" description="Helical" evidence="23">
    <location>
        <begin position="204"/>
        <end position="227"/>
    </location>
</feature>
<organism evidence="24 25">
    <name type="scientific">Gambusia affinis</name>
    <name type="common">Western mosquitofish</name>
    <name type="synonym">Heterandria affinis</name>
    <dbReference type="NCBI Taxonomy" id="33528"/>
    <lineage>
        <taxon>Eukaryota</taxon>
        <taxon>Metazoa</taxon>
        <taxon>Chordata</taxon>
        <taxon>Craniata</taxon>
        <taxon>Vertebrata</taxon>
        <taxon>Euteleostomi</taxon>
        <taxon>Actinopterygii</taxon>
        <taxon>Neopterygii</taxon>
        <taxon>Teleostei</taxon>
        <taxon>Neoteleostei</taxon>
        <taxon>Acanthomorphata</taxon>
        <taxon>Ovalentaria</taxon>
        <taxon>Atherinomorphae</taxon>
        <taxon>Cyprinodontiformes</taxon>
        <taxon>Poeciliidae</taxon>
        <taxon>Poeciliinae</taxon>
        <taxon>Gambusia</taxon>
    </lineage>
</organism>
<evidence type="ECO:0000256" key="4">
    <source>
        <dbReference type="ARBA" id="ARBA00022475"/>
    </source>
</evidence>
<keyword evidence="8 23" id="KW-1133">Transmembrane helix</keyword>
<name>A0A315V900_GAMAF</name>
<dbReference type="GO" id="GO:0005412">
    <property type="term" value="F:D-glucose:sodium symporter activity"/>
    <property type="evidence" value="ECO:0007669"/>
    <property type="project" value="TreeGrafter"/>
</dbReference>
<evidence type="ECO:0000256" key="5">
    <source>
        <dbReference type="ARBA" id="ARBA00022692"/>
    </source>
</evidence>
<comment type="function">
    <text evidence="20">Involved in the sodium-dependent cotransport of myo-inositol (MI) with a Na(+):MI stoichiometry of 2:1. Exclusively responsible for apical MI transport and absorption in intestine. Can also transport D-chiro-inositol (DCI) but not L-fucose. Exhibits stereospecific cotransport of both D-glucose and D-xylose. May induce apoptosis through the TNF-alpha, PDCD1 pathway. May play a role in the regulation of MI concentration in serum, involving reabsorption in at least the proximal tubule of the kidney.</text>
</comment>
<feature type="transmembrane region" description="Helical" evidence="23">
    <location>
        <begin position="39"/>
        <end position="60"/>
    </location>
</feature>
<feature type="transmembrane region" description="Helical" evidence="23">
    <location>
        <begin position="72"/>
        <end position="91"/>
    </location>
</feature>
<feature type="transmembrane region" description="Helical" evidence="23">
    <location>
        <begin position="410"/>
        <end position="431"/>
    </location>
</feature>
<evidence type="ECO:0000256" key="15">
    <source>
        <dbReference type="ARBA" id="ARBA00036849"/>
    </source>
</evidence>
<evidence type="ECO:0000256" key="10">
    <source>
        <dbReference type="ARBA" id="ARBA00023065"/>
    </source>
</evidence>
<feature type="compositionally biased region" description="Basic and acidic residues" evidence="22">
    <location>
        <begin position="562"/>
        <end position="574"/>
    </location>
</feature>
<comment type="similarity">
    <text evidence="2 21">Belongs to the sodium:solute symporter (SSF) (TC 2.A.21) family.</text>
</comment>
<evidence type="ECO:0000256" key="2">
    <source>
        <dbReference type="ARBA" id="ARBA00006434"/>
    </source>
</evidence>
<evidence type="ECO:0000256" key="17">
    <source>
        <dbReference type="ARBA" id="ARBA00039861"/>
    </source>
</evidence>
<dbReference type="AlphaFoldDB" id="A0A315V900"/>
<dbReference type="PANTHER" id="PTHR11819:SF171">
    <property type="entry name" value="SODIUM_MYO-INOSITOL COTRANSPORTER 2"/>
    <property type="match status" value="1"/>
</dbReference>
<comment type="catalytic activity">
    <reaction evidence="14">
        <text>D-glucose(out) + 2 Na(+)(out) = D-glucose(in) + 2 Na(+)(in)</text>
        <dbReference type="Rhea" id="RHEA:70495"/>
        <dbReference type="ChEBI" id="CHEBI:4167"/>
        <dbReference type="ChEBI" id="CHEBI:29101"/>
    </reaction>
</comment>
<evidence type="ECO:0000256" key="14">
    <source>
        <dbReference type="ARBA" id="ARBA00036672"/>
    </source>
</evidence>
<feature type="transmembrane region" description="Helical" evidence="23">
    <location>
        <begin position="97"/>
        <end position="118"/>
    </location>
</feature>
<feature type="transmembrane region" description="Helical" evidence="23">
    <location>
        <begin position="443"/>
        <end position="467"/>
    </location>
</feature>
<feature type="transmembrane region" description="Helical" evidence="23">
    <location>
        <begin position="303"/>
        <end position="324"/>
    </location>
</feature>
<keyword evidence="5 23" id="KW-0812">Transmembrane</keyword>
<evidence type="ECO:0000256" key="20">
    <source>
        <dbReference type="ARBA" id="ARBA00045715"/>
    </source>
</evidence>
<keyword evidence="3" id="KW-0813">Transport</keyword>
<comment type="subcellular location">
    <subcellularLocation>
        <location evidence="1">Apical cell membrane</location>
        <topology evidence="1">Multi-pass membrane protein</topology>
    </subcellularLocation>
</comment>
<keyword evidence="7" id="KW-0769">Symport</keyword>
<dbReference type="InterPro" id="IPR001734">
    <property type="entry name" value="Na/solute_symporter"/>
</dbReference>
<evidence type="ECO:0000256" key="8">
    <source>
        <dbReference type="ARBA" id="ARBA00022989"/>
    </source>
</evidence>
<feature type="transmembrane region" description="Helical" evidence="23">
    <location>
        <begin position="138"/>
        <end position="166"/>
    </location>
</feature>
<dbReference type="Gene3D" id="1.20.1730.10">
    <property type="entry name" value="Sodium/glucose cotransporter"/>
    <property type="match status" value="1"/>
</dbReference>
<feature type="transmembrane region" description="Helical" evidence="23">
    <location>
        <begin position="474"/>
        <end position="496"/>
    </location>
</feature>
<evidence type="ECO:0000256" key="6">
    <source>
        <dbReference type="ARBA" id="ARBA00022703"/>
    </source>
</evidence>
<feature type="transmembrane region" description="Helical" evidence="23">
    <location>
        <begin position="516"/>
        <end position="538"/>
    </location>
</feature>
<evidence type="ECO:0000256" key="11">
    <source>
        <dbReference type="ARBA" id="ARBA00023136"/>
    </source>
</evidence>
<evidence type="ECO:0000313" key="25">
    <source>
        <dbReference type="Proteomes" id="UP000250572"/>
    </source>
</evidence>
<keyword evidence="11 23" id="KW-0472">Membrane</keyword>
<dbReference type="NCBIfam" id="TIGR00813">
    <property type="entry name" value="sss"/>
    <property type="match status" value="1"/>
</dbReference>
<evidence type="ECO:0000256" key="23">
    <source>
        <dbReference type="SAM" id="Phobius"/>
    </source>
</evidence>
<dbReference type="EMBL" id="NHOQ01002164">
    <property type="protein sequence ID" value="PWA19292.1"/>
    <property type="molecule type" value="Genomic_DNA"/>
</dbReference>
<feature type="transmembrane region" description="Helical" evidence="23">
    <location>
        <begin position="370"/>
        <end position="389"/>
    </location>
</feature>
<keyword evidence="6" id="KW-0053">Apoptosis</keyword>
<dbReference type="GO" id="GO:0016324">
    <property type="term" value="C:apical plasma membrane"/>
    <property type="evidence" value="ECO:0007669"/>
    <property type="project" value="UniProtKB-SubCell"/>
</dbReference>
<evidence type="ECO:0000256" key="18">
    <source>
        <dbReference type="ARBA" id="ARBA00042834"/>
    </source>
</evidence>
<reference evidence="24 25" key="1">
    <citation type="journal article" date="2018" name="G3 (Bethesda)">
        <title>A High-Quality Reference Genome for the Invasive Mosquitofish Gambusia affinis Using a Chicago Library.</title>
        <authorList>
            <person name="Hoffberg S.L."/>
            <person name="Troendle N.J."/>
            <person name="Glenn T.C."/>
            <person name="Mahmud O."/>
            <person name="Louha S."/>
            <person name="Chalopin D."/>
            <person name="Bennetzen J.L."/>
            <person name="Mauricio R."/>
        </authorList>
    </citation>
    <scope>NUCLEOTIDE SEQUENCE [LARGE SCALE GENOMIC DNA]</scope>
    <source>
        <strain evidence="24">NE01/NJP1002.9</strain>
        <tissue evidence="24">Muscle</tissue>
    </source>
</reference>
<comment type="catalytic activity">
    <reaction evidence="15">
        <text>1D-chiro-inositol(out) + 2 Na(+)(out) = 1D-chiro-inositol(in) + 2 Na(+)(in)</text>
        <dbReference type="Rhea" id="RHEA:73315"/>
        <dbReference type="ChEBI" id="CHEBI:27372"/>
        <dbReference type="ChEBI" id="CHEBI:29101"/>
    </reaction>
</comment>
<comment type="catalytic activity">
    <reaction evidence="16">
        <text>D-xylose(out) + 2 Na(+)(out) = D-xylose(in) + 2 Na(+)(in)</text>
        <dbReference type="Rhea" id="RHEA:73367"/>
        <dbReference type="ChEBI" id="CHEBI:29101"/>
        <dbReference type="ChEBI" id="CHEBI:53455"/>
    </reaction>
</comment>
<keyword evidence="25" id="KW-1185">Reference proteome</keyword>
<keyword evidence="9" id="KW-0915">Sodium</keyword>
<dbReference type="InterPro" id="IPR038377">
    <property type="entry name" value="Na/Glc_symporter_sf"/>
</dbReference>
<protein>
    <recommendedName>
        <fullName evidence="17">Sodium/myo-inositol cotransporter 2</fullName>
    </recommendedName>
    <alternativeName>
        <fullName evidence="19">Sodium/myo-inositol transporter 2</fullName>
    </alternativeName>
    <alternativeName>
        <fullName evidence="18">Solute carrier family 5 member 11</fullName>
    </alternativeName>
</protein>
<comment type="catalytic activity">
    <reaction evidence="13">
        <text>myo-inositol(out) + 2 Na(+)(out) = myo-inositol(in) + 2 Na(+)(in)</text>
        <dbReference type="Rhea" id="RHEA:72987"/>
        <dbReference type="ChEBI" id="CHEBI:17268"/>
        <dbReference type="ChEBI" id="CHEBI:29101"/>
    </reaction>
</comment>
<evidence type="ECO:0000256" key="9">
    <source>
        <dbReference type="ARBA" id="ARBA00023053"/>
    </source>
</evidence>
<sequence length="710" mass="77405">MDIFYAKPINMTFKQATGERAPTTIMPPTQKPSFGSSTLVTVDIVVLVVYFLLILAVGFWSMWRTKRSTVDGYFLAGKSMTWWPVGASLFASNIGSGHFIGLAGSGAAAGIGAIAYEWNVTTMPEYLQKRFGGRRTQLFIAVLSLFIYIFTKISVDMYAGAVFIQLALKWNIYLAVVLLLAVTALYTVAGGLAAVIYTDAAQTAIMLAGALTLMGFSFVEVGGWNALMEGYFTAIPSVRVPNSTCGIPRDDAFHIFRDPVNSDLPWPGVIIGMSVPSMWYWCSDQVIVQRSLAAKTLTHAKGGSLLAAYLKVLPFFAIMLPGLISRILYTDEVACADPDLCKQICGNSVGCSDIAYAKLVMELLPAGLRGLMMAVMIAALMSSLTSIFNSSSTIFTMDLWKSFRSRASEWELMIVGRVFVLVLVAVSVLWIPVVQASQGGQLFIYIQSISTYLQPPVSIIFLLGCFWKRTNEQGAFWGLVIGLTVGCIRMLLDFIYPAPLCFEQDDRPGVLKYVHYLYFSMLLSFITLAVVVVISLATEEPSPEQISRLTWFTRFDPVKPKEQEIPEEHRRTESRNGQAVDQRRDSALSVSSPPSQSRFMSAIYWLCGMERRSETDSNTGAPPAPEQIICTLDEKPSLRHLVNANLIICLSVTVFIIDTGCGGGGMLGRTLGFGAGLEGRGRDPVAYGGGVSGGVGVVGGEGSPWAGWWA</sequence>
<evidence type="ECO:0000256" key="19">
    <source>
        <dbReference type="ARBA" id="ARBA00043206"/>
    </source>
</evidence>
<evidence type="ECO:0000256" key="13">
    <source>
        <dbReference type="ARBA" id="ARBA00036654"/>
    </source>
</evidence>
<dbReference type="GO" id="GO:0006915">
    <property type="term" value="P:apoptotic process"/>
    <property type="evidence" value="ECO:0007669"/>
    <property type="project" value="UniProtKB-KW"/>
</dbReference>